<dbReference type="SMART" id="SM00326">
    <property type="entry name" value="SH3"/>
    <property type="match status" value="1"/>
</dbReference>
<feature type="compositionally biased region" description="Basic and acidic residues" evidence="3">
    <location>
        <begin position="438"/>
        <end position="447"/>
    </location>
</feature>
<evidence type="ECO:0000313" key="6">
    <source>
        <dbReference type="Proteomes" id="UP001158576"/>
    </source>
</evidence>
<evidence type="ECO:0000256" key="1">
    <source>
        <dbReference type="ARBA" id="ARBA00022443"/>
    </source>
</evidence>
<dbReference type="InterPro" id="IPR027267">
    <property type="entry name" value="AH/BAR_dom_sf"/>
</dbReference>
<dbReference type="SUPFAM" id="SSF103657">
    <property type="entry name" value="BAR/IMD domain-like"/>
    <property type="match status" value="1"/>
</dbReference>
<evidence type="ECO:0000256" key="2">
    <source>
        <dbReference type="PROSITE-ProRule" id="PRU00192"/>
    </source>
</evidence>
<feature type="compositionally biased region" description="Polar residues" evidence="3">
    <location>
        <begin position="354"/>
        <end position="363"/>
    </location>
</feature>
<dbReference type="InterPro" id="IPR001452">
    <property type="entry name" value="SH3_domain"/>
</dbReference>
<feature type="domain" description="SH3" evidence="4">
    <location>
        <begin position="443"/>
        <end position="511"/>
    </location>
</feature>
<feature type="region of interest" description="Disordered" evidence="3">
    <location>
        <begin position="424"/>
        <end position="466"/>
    </location>
</feature>
<organism evidence="5 6">
    <name type="scientific">Oikopleura dioica</name>
    <name type="common">Tunicate</name>
    <dbReference type="NCBI Taxonomy" id="34765"/>
    <lineage>
        <taxon>Eukaryota</taxon>
        <taxon>Metazoa</taxon>
        <taxon>Chordata</taxon>
        <taxon>Tunicata</taxon>
        <taxon>Appendicularia</taxon>
        <taxon>Copelata</taxon>
        <taxon>Oikopleuridae</taxon>
        <taxon>Oikopleura</taxon>
    </lineage>
</organism>
<dbReference type="Proteomes" id="UP001158576">
    <property type="component" value="Chromosome PAR"/>
</dbReference>
<evidence type="ECO:0000259" key="4">
    <source>
        <dbReference type="PROSITE" id="PS50002"/>
    </source>
</evidence>
<sequence length="533" mass="60984">MEKSWRALPCHFPELNCIVESDLRKLCQLEELYSVYVEQTLKFAKTFLTRLDSLVGQDAQGFLSWARQWGSLKKNSKNGSKTKKQEGFLEKTYDSFILFARKEIDARTQLSTTLEKNVIKTIHKTKTAIKERNEKFIKDHNIQAARRIKAEEKLEFYFNEYKKTHEALMKFDKNNKKGSKLPFFMKILKSKWIFLLTLERPKKSGKGVLSKEERIARERKYKVSSMETAENDYTDMVNDFNIEQQNSFEDYLPRICSNLEDLHEDLLKRVNQIQLNAKDSLTESVRLVSAACGCVCYHDKDSFPDVISAEHRLIIDNVKKDHPRSIPADKQPKMFLNSKNGSVSTGSSSRTKPEPQTNFTSPAASEKFKHNPHIRISPRPSQSPPSPVKAPDEPYDPNKLETGSLADSFVSELESLHLYEKIEPALSNSEPSPDDEINANKKREPKSGRMLYDFDGTDSNGNDFPDAVKCKKGDLLEVLEDSSNENWSKVKIISSQNVGFVPTQFLAITPPKNEDSESAKHVLKDSKTERLVE</sequence>
<evidence type="ECO:0000313" key="5">
    <source>
        <dbReference type="EMBL" id="CAG5088943.1"/>
    </source>
</evidence>
<keyword evidence="6" id="KW-1185">Reference proteome</keyword>
<accession>A0ABN7S5V0</accession>
<dbReference type="PROSITE" id="PS50002">
    <property type="entry name" value="SH3"/>
    <property type="match status" value="1"/>
</dbReference>
<dbReference type="Gene3D" id="2.30.30.40">
    <property type="entry name" value="SH3 Domains"/>
    <property type="match status" value="1"/>
</dbReference>
<feature type="compositionally biased region" description="Low complexity" evidence="3">
    <location>
        <begin position="337"/>
        <end position="350"/>
    </location>
</feature>
<dbReference type="Pfam" id="PF00018">
    <property type="entry name" value="SH3_1"/>
    <property type="match status" value="1"/>
</dbReference>
<evidence type="ECO:0000256" key="3">
    <source>
        <dbReference type="SAM" id="MobiDB-lite"/>
    </source>
</evidence>
<feature type="compositionally biased region" description="Basic and acidic residues" evidence="3">
    <location>
        <begin position="512"/>
        <end position="533"/>
    </location>
</feature>
<feature type="compositionally biased region" description="Basic and acidic residues" evidence="3">
    <location>
        <begin position="390"/>
        <end position="399"/>
    </location>
</feature>
<proteinExistence type="predicted"/>
<gene>
    <name evidence="5" type="ORF">OKIOD_LOCUS3577</name>
</gene>
<feature type="region of interest" description="Disordered" evidence="3">
    <location>
        <begin position="509"/>
        <end position="533"/>
    </location>
</feature>
<protein>
    <submittedName>
        <fullName evidence="5">Oidioi.mRNA.OKI2018_I69.PAR.g12019.t1.cds</fullName>
    </submittedName>
</protein>
<name>A0ABN7S5V0_OIKDI</name>
<dbReference type="InterPro" id="IPR036028">
    <property type="entry name" value="SH3-like_dom_sf"/>
</dbReference>
<reference evidence="5 6" key="1">
    <citation type="submission" date="2021-04" db="EMBL/GenBank/DDBJ databases">
        <authorList>
            <person name="Bliznina A."/>
        </authorList>
    </citation>
    <scope>NUCLEOTIDE SEQUENCE [LARGE SCALE GENOMIC DNA]</scope>
</reference>
<keyword evidence="1 2" id="KW-0728">SH3 domain</keyword>
<dbReference type="EMBL" id="OU015568">
    <property type="protein sequence ID" value="CAG5088943.1"/>
    <property type="molecule type" value="Genomic_DNA"/>
</dbReference>
<dbReference type="Gene3D" id="1.20.1270.60">
    <property type="entry name" value="Arfaptin homology (AH) domain/BAR domain"/>
    <property type="match status" value="1"/>
</dbReference>
<feature type="region of interest" description="Disordered" evidence="3">
    <location>
        <begin position="322"/>
        <end position="402"/>
    </location>
</feature>
<dbReference type="SUPFAM" id="SSF50044">
    <property type="entry name" value="SH3-domain"/>
    <property type="match status" value="1"/>
</dbReference>